<dbReference type="InterPro" id="IPR052157">
    <property type="entry name" value="BCAA_transport_permease"/>
</dbReference>
<feature type="transmembrane region" description="Helical" evidence="9">
    <location>
        <begin position="506"/>
        <end position="527"/>
    </location>
</feature>
<feature type="transmembrane region" description="Helical" evidence="9">
    <location>
        <begin position="313"/>
        <end position="336"/>
    </location>
</feature>
<feature type="transmembrane region" description="Helical" evidence="9">
    <location>
        <begin position="343"/>
        <end position="368"/>
    </location>
</feature>
<feature type="transmembrane region" description="Helical" evidence="9">
    <location>
        <begin position="98"/>
        <end position="119"/>
    </location>
</feature>
<evidence type="ECO:0000256" key="6">
    <source>
        <dbReference type="ARBA" id="ARBA00022989"/>
    </source>
</evidence>
<dbReference type="PANTHER" id="PTHR11795:SF442">
    <property type="entry name" value="ABC TRANSPORTER ATP-BINDING PROTEIN"/>
    <property type="match status" value="1"/>
</dbReference>
<feature type="transmembrane region" description="Helical" evidence="9">
    <location>
        <begin position="25"/>
        <end position="49"/>
    </location>
</feature>
<dbReference type="InterPro" id="IPR001851">
    <property type="entry name" value="ABC_transp_permease"/>
</dbReference>
<reference evidence="10 11" key="1">
    <citation type="submission" date="2016-12" db="EMBL/GenBank/DDBJ databases">
        <authorList>
            <person name="Song W.-J."/>
            <person name="Kurnit D.M."/>
        </authorList>
    </citation>
    <scope>NUCLEOTIDE SEQUENCE [LARGE SCALE GENOMIC DNA]</scope>
    <source>
        <strain evidence="10 11">IMCC3135</strain>
    </source>
</reference>
<keyword evidence="3" id="KW-1003">Cell membrane</keyword>
<name>A0A2Z2NW31_9GAMM</name>
<dbReference type="GO" id="GO:0006865">
    <property type="term" value="P:amino acid transport"/>
    <property type="evidence" value="ECO:0007669"/>
    <property type="project" value="UniProtKB-KW"/>
</dbReference>
<feature type="transmembrane region" description="Helical" evidence="9">
    <location>
        <begin position="579"/>
        <end position="599"/>
    </location>
</feature>
<keyword evidence="6 9" id="KW-1133">Transmembrane helix</keyword>
<evidence type="ECO:0000256" key="9">
    <source>
        <dbReference type="SAM" id="Phobius"/>
    </source>
</evidence>
<dbReference type="GO" id="GO:0015658">
    <property type="term" value="F:branched-chain amino acid transmembrane transporter activity"/>
    <property type="evidence" value="ECO:0007669"/>
    <property type="project" value="InterPro"/>
</dbReference>
<sequence length="639" mass="67800">MGLFIAQLLTGLANAATLFLVASGLSLIFGVTRIVNFAHGSFYMLGAYMGYTLMQVLPGAIGFWASVLLSGVIVGLIGVVVEMLVLRPVYKAPELFQLVATFGVILVIQDLALMVWGAEDLLGPRAPGLKGIIRVMGEPVPLYDLALIAITPFVLFALWYLISRTRVGILVRAATQDREMVAALGVNQSWLFTGVFFLGAGLAGLGGAIQLPKGGADLLMDFNILAAIFVVVVIGGMGSLPGAYIAAVLISVLNVFGVSYLPQSTLVLMYVVMAIVLTVRPYGLLGREEVVGEHGQVGEPERPIKPAGNGMRLLVVALLLGLMALPMAGSHFLLILSTDIIIFCLFAASLHFLLGLGGLVSFGHAAYFGGGAYVAGLLVSQANAPMELAFLLAPIGAAMGAFIIGWLCLRLTGVYFAMLTLAMAQLLWSLVFQWDEFTGGDDGLVDIWPAAWLSETNSYFYFTVVVGVGGIILLRHIAHTPFGYALRASRDSQRQAEATGIDTKRIQWMAFTLAGGMAGLAGALFIFSKGSVFPNELEIAKSFDGLIVVFLGGVKTLSGGVVGAASLELVKDYLTRFEYWRLALGLLIIFVVVLAPNGIVGSLRKLYERVRGESGDSAMPGTDNLAAESVSTVNKAKNS</sequence>
<dbReference type="KEGG" id="gai:IMCC3135_06285"/>
<evidence type="ECO:0000313" key="11">
    <source>
        <dbReference type="Proteomes" id="UP000250079"/>
    </source>
</evidence>
<evidence type="ECO:0000256" key="8">
    <source>
        <dbReference type="ARBA" id="ARBA00037998"/>
    </source>
</evidence>
<dbReference type="CDD" id="cd06581">
    <property type="entry name" value="TM_PBP1_LivM_like"/>
    <property type="match status" value="1"/>
</dbReference>
<keyword evidence="11" id="KW-1185">Reference proteome</keyword>
<dbReference type="Pfam" id="PF02653">
    <property type="entry name" value="BPD_transp_2"/>
    <property type="match status" value="2"/>
</dbReference>
<keyword evidence="4 9" id="KW-0812">Transmembrane</keyword>
<dbReference type="PANTHER" id="PTHR11795">
    <property type="entry name" value="BRANCHED-CHAIN AMINO ACID TRANSPORT SYSTEM PERMEASE PROTEIN LIVH"/>
    <property type="match status" value="1"/>
</dbReference>
<accession>A0A2Z2NW31</accession>
<dbReference type="Proteomes" id="UP000250079">
    <property type="component" value="Chromosome"/>
</dbReference>
<feature type="transmembrane region" description="Helical" evidence="9">
    <location>
        <begin position="388"/>
        <end position="407"/>
    </location>
</feature>
<feature type="transmembrane region" description="Helical" evidence="9">
    <location>
        <begin position="190"/>
        <end position="211"/>
    </location>
</feature>
<keyword evidence="5" id="KW-0029">Amino-acid transport</keyword>
<evidence type="ECO:0000256" key="7">
    <source>
        <dbReference type="ARBA" id="ARBA00023136"/>
    </source>
</evidence>
<comment type="subcellular location">
    <subcellularLocation>
        <location evidence="1">Cell inner membrane</location>
        <topology evidence="1">Multi-pass membrane protein</topology>
    </subcellularLocation>
</comment>
<organism evidence="10 11">
    <name type="scientific">Granulosicoccus antarcticus IMCC3135</name>
    <dbReference type="NCBI Taxonomy" id="1192854"/>
    <lineage>
        <taxon>Bacteria</taxon>
        <taxon>Pseudomonadati</taxon>
        <taxon>Pseudomonadota</taxon>
        <taxon>Gammaproteobacteria</taxon>
        <taxon>Chromatiales</taxon>
        <taxon>Granulosicoccaceae</taxon>
        <taxon>Granulosicoccus</taxon>
    </lineage>
</organism>
<evidence type="ECO:0000256" key="4">
    <source>
        <dbReference type="ARBA" id="ARBA00022692"/>
    </source>
</evidence>
<evidence type="ECO:0000313" key="10">
    <source>
        <dbReference type="EMBL" id="ASJ71364.1"/>
    </source>
</evidence>
<dbReference type="CDD" id="cd06582">
    <property type="entry name" value="TM_PBP1_LivH_like"/>
    <property type="match status" value="1"/>
</dbReference>
<feature type="transmembrane region" description="Helical" evidence="9">
    <location>
        <begin position="140"/>
        <end position="162"/>
    </location>
</feature>
<keyword evidence="7 9" id="KW-0472">Membrane</keyword>
<evidence type="ECO:0000256" key="3">
    <source>
        <dbReference type="ARBA" id="ARBA00022475"/>
    </source>
</evidence>
<gene>
    <name evidence="10" type="primary">livH_3</name>
    <name evidence="10" type="ORF">IMCC3135_06285</name>
</gene>
<keyword evidence="2" id="KW-0813">Transport</keyword>
<evidence type="ECO:0000256" key="1">
    <source>
        <dbReference type="ARBA" id="ARBA00004429"/>
    </source>
</evidence>
<dbReference type="OrthoDB" id="9807115at2"/>
<feature type="transmembrane region" description="Helical" evidence="9">
    <location>
        <begin position="547"/>
        <end position="567"/>
    </location>
</feature>
<protein>
    <submittedName>
        <fullName evidence="10">High-affinity branched-chain amino acid transport system permease protein LivH</fullName>
    </submittedName>
</protein>
<dbReference type="RefSeq" id="WP_088916812.1">
    <property type="nucleotide sequence ID" value="NZ_CP018632.1"/>
</dbReference>
<dbReference type="InterPro" id="IPR043428">
    <property type="entry name" value="LivM-like"/>
</dbReference>
<dbReference type="EMBL" id="CP018632">
    <property type="protein sequence ID" value="ASJ71364.1"/>
    <property type="molecule type" value="Genomic_DNA"/>
</dbReference>
<feature type="transmembrane region" description="Helical" evidence="9">
    <location>
        <begin position="414"/>
        <end position="434"/>
    </location>
</feature>
<evidence type="ECO:0000256" key="5">
    <source>
        <dbReference type="ARBA" id="ARBA00022970"/>
    </source>
</evidence>
<dbReference type="GO" id="GO:0005886">
    <property type="term" value="C:plasma membrane"/>
    <property type="evidence" value="ECO:0007669"/>
    <property type="project" value="UniProtKB-SubCell"/>
</dbReference>
<feature type="transmembrane region" description="Helical" evidence="9">
    <location>
        <begin position="459"/>
        <end position="486"/>
    </location>
</feature>
<feature type="transmembrane region" description="Helical" evidence="9">
    <location>
        <begin position="61"/>
        <end position="86"/>
    </location>
</feature>
<feature type="transmembrane region" description="Helical" evidence="9">
    <location>
        <begin position="218"/>
        <end position="237"/>
    </location>
</feature>
<comment type="similarity">
    <text evidence="8">Belongs to the binding-protein-dependent transport system permease family. LivHM subfamily.</text>
</comment>
<evidence type="ECO:0000256" key="2">
    <source>
        <dbReference type="ARBA" id="ARBA00022448"/>
    </source>
</evidence>
<proteinExistence type="inferred from homology"/>
<dbReference type="AlphaFoldDB" id="A0A2Z2NW31"/>